<reference evidence="1" key="1">
    <citation type="submission" date="2018-10" db="EMBL/GenBank/DDBJ databases">
        <title>Hidden diversity of soil giant viruses.</title>
        <authorList>
            <person name="Schulz F."/>
            <person name="Alteio L."/>
            <person name="Goudeau D."/>
            <person name="Ryan E.M."/>
            <person name="Malmstrom R.R."/>
            <person name="Blanchard J."/>
            <person name="Woyke T."/>
        </authorList>
    </citation>
    <scope>NUCLEOTIDE SEQUENCE</scope>
    <source>
        <strain evidence="1">SAV1</strain>
    </source>
</reference>
<proteinExistence type="predicted"/>
<sequence>MERTCDICGKKEYNSCIVRTDLGICTYYYCKNCNKNICDRCNKSIIVGHNHCVGCFELHFVIKCPTCIKCECYLKQYNNNLCVICYEKRKKCLNCGIYKKWRRTTSPWCKKCAEIN</sequence>
<protein>
    <submittedName>
        <fullName evidence="1">Uncharacterized protein</fullName>
    </submittedName>
</protein>
<dbReference type="EMBL" id="MK072453">
    <property type="protein sequence ID" value="AYV85461.1"/>
    <property type="molecule type" value="Genomic_DNA"/>
</dbReference>
<evidence type="ECO:0000313" key="1">
    <source>
        <dbReference type="EMBL" id="AYV85461.1"/>
    </source>
</evidence>
<accession>A0A3G5AGN4</accession>
<gene>
    <name evidence="1" type="ORF">Satyrvirus17_21</name>
</gene>
<name>A0A3G5AGN4_9VIRU</name>
<organism evidence="1">
    <name type="scientific">Satyrvirus sp</name>
    <dbReference type="NCBI Taxonomy" id="2487771"/>
    <lineage>
        <taxon>Viruses</taxon>
        <taxon>Varidnaviria</taxon>
        <taxon>Bamfordvirae</taxon>
        <taxon>Nucleocytoviricota</taxon>
        <taxon>Megaviricetes</taxon>
        <taxon>Imitervirales</taxon>
        <taxon>Mimiviridae</taxon>
        <taxon>Megamimivirinae</taxon>
    </lineage>
</organism>